<evidence type="ECO:0000313" key="1">
    <source>
        <dbReference type="EMBL" id="CAI2185296.1"/>
    </source>
</evidence>
<name>A0A9W4X040_9GLOM</name>
<proteinExistence type="predicted"/>
<organism evidence="1 2">
    <name type="scientific">Funneliformis geosporum</name>
    <dbReference type="NCBI Taxonomy" id="1117311"/>
    <lineage>
        <taxon>Eukaryota</taxon>
        <taxon>Fungi</taxon>
        <taxon>Fungi incertae sedis</taxon>
        <taxon>Mucoromycota</taxon>
        <taxon>Glomeromycotina</taxon>
        <taxon>Glomeromycetes</taxon>
        <taxon>Glomerales</taxon>
        <taxon>Glomeraceae</taxon>
        <taxon>Funneliformis</taxon>
    </lineage>
</organism>
<gene>
    <name evidence="1" type="ORF">FWILDA_LOCUS12006</name>
</gene>
<protein>
    <submittedName>
        <fullName evidence="1">18367_t:CDS:1</fullName>
    </submittedName>
</protein>
<dbReference type="EMBL" id="CAMKVN010003655">
    <property type="protein sequence ID" value="CAI2185296.1"/>
    <property type="molecule type" value="Genomic_DNA"/>
</dbReference>
<comment type="caution">
    <text evidence="1">The sequence shown here is derived from an EMBL/GenBank/DDBJ whole genome shotgun (WGS) entry which is preliminary data.</text>
</comment>
<accession>A0A9W4X040</accession>
<evidence type="ECO:0000313" key="2">
    <source>
        <dbReference type="Proteomes" id="UP001153678"/>
    </source>
</evidence>
<dbReference type="Proteomes" id="UP001153678">
    <property type="component" value="Unassembled WGS sequence"/>
</dbReference>
<sequence length="100" mass="11390">MLFHSPGYKNIHIELESARSNDLPIAIRSIVNRIKIFLIASKGASLQLIKIDKSQEVIGNRKRICNVVKVEVLVIKETDFDAINIFQNLDPEEAENLKFD</sequence>
<dbReference type="OrthoDB" id="2481104at2759"/>
<dbReference type="AlphaFoldDB" id="A0A9W4X040"/>
<reference evidence="1" key="1">
    <citation type="submission" date="2022-08" db="EMBL/GenBank/DDBJ databases">
        <authorList>
            <person name="Kallberg Y."/>
            <person name="Tangrot J."/>
            <person name="Rosling A."/>
        </authorList>
    </citation>
    <scope>NUCLEOTIDE SEQUENCE</scope>
    <source>
        <strain evidence="1">Wild A</strain>
    </source>
</reference>
<keyword evidence="2" id="KW-1185">Reference proteome</keyword>